<dbReference type="GO" id="GO:0003677">
    <property type="term" value="F:DNA binding"/>
    <property type="evidence" value="ECO:0007669"/>
    <property type="project" value="UniProtKB-KW"/>
</dbReference>
<dbReference type="InterPro" id="IPR025944">
    <property type="entry name" value="Sigma_54_int_dom_CS"/>
</dbReference>
<comment type="caution">
    <text evidence="7">The sequence shown here is derived from an EMBL/GenBank/DDBJ whole genome shotgun (WGS) entry which is preliminary data.</text>
</comment>
<dbReference type="PANTHER" id="PTHR32071">
    <property type="entry name" value="TRANSCRIPTIONAL REGULATORY PROTEIN"/>
    <property type="match status" value="1"/>
</dbReference>
<dbReference type="PROSITE" id="PS00688">
    <property type="entry name" value="SIGMA54_INTERACT_3"/>
    <property type="match status" value="1"/>
</dbReference>
<dbReference type="SMART" id="SM00382">
    <property type="entry name" value="AAA"/>
    <property type="match status" value="1"/>
</dbReference>
<dbReference type="PANTHER" id="PTHR32071:SF122">
    <property type="entry name" value="SIGMA FACTOR"/>
    <property type="match status" value="1"/>
</dbReference>
<dbReference type="Pfam" id="PF25601">
    <property type="entry name" value="AAA_lid_14"/>
    <property type="match status" value="1"/>
</dbReference>
<dbReference type="Proteomes" id="UP000603434">
    <property type="component" value="Unassembled WGS sequence"/>
</dbReference>
<sequence>MKPDIDYFPDKFWQTDALDFVQTKNSLMKSVLNKIRMVAPTKSTVLLTGETGTGKGVLARLIHDHSNRKLNQFISVHCGAIPDTLLESELFGHEKGAFTGAVRKKLGKFEIAHGGSIFLDEIGTLTPSAQIKLLQVLQEGTFNRVGGEETITVDVRIISATNTDLKDMCEAGQFRKDLYYRLNVFPIQIPSLNQRPEDIPHLVDLFLKKLRRIEPKDIHQTHPVVMNFLIKYRWPGNIRELENTIERAYVLADSVMLEPKNFPGDIVDPDFSPTPMAGNYDSSRSLAEVRSRAVEVAERDYLAELLSQHKGKIRESAEAAGISTRQLSKLMAKYNLQKEQFK</sequence>
<keyword evidence="2" id="KW-0067">ATP-binding</keyword>
<accession>A0A8J6NZA0</accession>
<keyword evidence="1" id="KW-0547">Nucleotide-binding</keyword>
<dbReference type="PROSITE" id="PS50045">
    <property type="entry name" value="SIGMA54_INTERACT_4"/>
    <property type="match status" value="1"/>
</dbReference>
<dbReference type="InterPro" id="IPR058031">
    <property type="entry name" value="AAA_lid_NorR"/>
</dbReference>
<dbReference type="Gene3D" id="1.10.8.60">
    <property type="match status" value="1"/>
</dbReference>
<gene>
    <name evidence="7" type="ORF">H8E23_16275</name>
</gene>
<dbReference type="Gene3D" id="1.10.10.60">
    <property type="entry name" value="Homeodomain-like"/>
    <property type="match status" value="1"/>
</dbReference>
<feature type="domain" description="Sigma-54 factor interaction" evidence="6">
    <location>
        <begin position="21"/>
        <end position="250"/>
    </location>
</feature>
<protein>
    <submittedName>
        <fullName evidence="7">Sigma-54-dependent Fis family transcriptional regulator</fullName>
    </submittedName>
</protein>
<evidence type="ECO:0000259" key="6">
    <source>
        <dbReference type="PROSITE" id="PS50045"/>
    </source>
</evidence>
<evidence type="ECO:0000256" key="2">
    <source>
        <dbReference type="ARBA" id="ARBA00022840"/>
    </source>
</evidence>
<reference evidence="7 8" key="1">
    <citation type="submission" date="2020-08" db="EMBL/GenBank/DDBJ databases">
        <title>Bridging the membrane lipid divide: bacteria of the FCB group superphylum have the potential to synthesize archaeal ether lipids.</title>
        <authorList>
            <person name="Villanueva L."/>
            <person name="Von Meijenfeldt F.A.B."/>
            <person name="Westbye A.B."/>
            <person name="Yadav S."/>
            <person name="Hopmans E.C."/>
            <person name="Dutilh B.E."/>
            <person name="Sinninghe Damste J.S."/>
        </authorList>
    </citation>
    <scope>NUCLEOTIDE SEQUENCE [LARGE SCALE GENOMIC DNA]</scope>
    <source>
        <strain evidence="7">NIOZ-UU30</strain>
    </source>
</reference>
<dbReference type="PROSITE" id="PS00676">
    <property type="entry name" value="SIGMA54_INTERACT_2"/>
    <property type="match status" value="1"/>
</dbReference>
<dbReference type="InterPro" id="IPR025943">
    <property type="entry name" value="Sigma_54_int_dom_ATP-bd_2"/>
</dbReference>
<dbReference type="Pfam" id="PF00158">
    <property type="entry name" value="Sigma54_activat"/>
    <property type="match status" value="1"/>
</dbReference>
<dbReference type="SUPFAM" id="SSF52540">
    <property type="entry name" value="P-loop containing nucleoside triphosphate hydrolases"/>
    <property type="match status" value="1"/>
</dbReference>
<keyword evidence="5" id="KW-0804">Transcription</keyword>
<evidence type="ECO:0000256" key="1">
    <source>
        <dbReference type="ARBA" id="ARBA00022741"/>
    </source>
</evidence>
<keyword evidence="3" id="KW-0805">Transcription regulation</keyword>
<dbReference type="InterPro" id="IPR002078">
    <property type="entry name" value="Sigma_54_int"/>
</dbReference>
<dbReference type="SUPFAM" id="SSF46689">
    <property type="entry name" value="Homeodomain-like"/>
    <property type="match status" value="1"/>
</dbReference>
<dbReference type="EMBL" id="JACNJH010000235">
    <property type="protein sequence ID" value="MBC8362941.1"/>
    <property type="molecule type" value="Genomic_DNA"/>
</dbReference>
<evidence type="ECO:0000313" key="8">
    <source>
        <dbReference type="Proteomes" id="UP000603434"/>
    </source>
</evidence>
<proteinExistence type="predicted"/>
<evidence type="ECO:0000256" key="3">
    <source>
        <dbReference type="ARBA" id="ARBA00023015"/>
    </source>
</evidence>
<dbReference type="AlphaFoldDB" id="A0A8J6NZA0"/>
<dbReference type="InterPro" id="IPR027417">
    <property type="entry name" value="P-loop_NTPase"/>
</dbReference>
<dbReference type="InterPro" id="IPR025662">
    <property type="entry name" value="Sigma_54_int_dom_ATP-bd_1"/>
</dbReference>
<dbReference type="FunFam" id="3.40.50.300:FF:000006">
    <property type="entry name" value="DNA-binding transcriptional regulator NtrC"/>
    <property type="match status" value="1"/>
</dbReference>
<name>A0A8J6NZA0_9BACT</name>
<evidence type="ECO:0000313" key="7">
    <source>
        <dbReference type="EMBL" id="MBC8362941.1"/>
    </source>
</evidence>
<keyword evidence="4" id="KW-0238">DNA-binding</keyword>
<organism evidence="7 8">
    <name type="scientific">Candidatus Desulfatibia profunda</name>
    <dbReference type="NCBI Taxonomy" id="2841695"/>
    <lineage>
        <taxon>Bacteria</taxon>
        <taxon>Pseudomonadati</taxon>
        <taxon>Thermodesulfobacteriota</taxon>
        <taxon>Desulfobacteria</taxon>
        <taxon>Desulfobacterales</taxon>
        <taxon>Desulfobacterales incertae sedis</taxon>
        <taxon>Candidatus Desulfatibia</taxon>
    </lineage>
</organism>
<dbReference type="InterPro" id="IPR009057">
    <property type="entry name" value="Homeodomain-like_sf"/>
</dbReference>
<dbReference type="CDD" id="cd00009">
    <property type="entry name" value="AAA"/>
    <property type="match status" value="1"/>
</dbReference>
<dbReference type="InterPro" id="IPR003593">
    <property type="entry name" value="AAA+_ATPase"/>
</dbReference>
<dbReference type="GO" id="GO:0005524">
    <property type="term" value="F:ATP binding"/>
    <property type="evidence" value="ECO:0007669"/>
    <property type="project" value="UniProtKB-KW"/>
</dbReference>
<evidence type="ECO:0000256" key="5">
    <source>
        <dbReference type="ARBA" id="ARBA00023163"/>
    </source>
</evidence>
<evidence type="ECO:0000256" key="4">
    <source>
        <dbReference type="ARBA" id="ARBA00023125"/>
    </source>
</evidence>
<dbReference type="Gene3D" id="3.40.50.300">
    <property type="entry name" value="P-loop containing nucleotide triphosphate hydrolases"/>
    <property type="match status" value="1"/>
</dbReference>
<dbReference type="PROSITE" id="PS00675">
    <property type="entry name" value="SIGMA54_INTERACT_1"/>
    <property type="match status" value="1"/>
</dbReference>
<dbReference type="GO" id="GO:0006355">
    <property type="term" value="P:regulation of DNA-templated transcription"/>
    <property type="evidence" value="ECO:0007669"/>
    <property type="project" value="InterPro"/>
</dbReference>